<organism evidence="1">
    <name type="scientific">Parabacteroides distasonis</name>
    <dbReference type="NCBI Taxonomy" id="823"/>
    <lineage>
        <taxon>Bacteria</taxon>
        <taxon>Pseudomonadati</taxon>
        <taxon>Bacteroidota</taxon>
        <taxon>Bacteroidia</taxon>
        <taxon>Bacteroidales</taxon>
        <taxon>Tannerellaceae</taxon>
        <taxon>Parabacteroides</taxon>
    </lineage>
</organism>
<gene>
    <name evidence="1" type="ORF">PDLFYP31_03372</name>
</gene>
<protein>
    <submittedName>
        <fullName evidence="1">Uncharacterized protein</fullName>
    </submittedName>
</protein>
<name>A0A6N3GTL8_PARDI</name>
<dbReference type="AlphaFoldDB" id="A0A6N3GTL8"/>
<dbReference type="EMBL" id="CACRUW010000028">
    <property type="protein sequence ID" value="VYU67340.1"/>
    <property type="molecule type" value="Genomic_DNA"/>
</dbReference>
<evidence type="ECO:0000313" key="1">
    <source>
        <dbReference type="EMBL" id="VYU67340.1"/>
    </source>
</evidence>
<reference evidence="1" key="1">
    <citation type="submission" date="2019-11" db="EMBL/GenBank/DDBJ databases">
        <authorList>
            <person name="Feng L."/>
        </authorList>
    </citation>
    <scope>NUCLEOTIDE SEQUENCE</scope>
    <source>
        <strain evidence="1">PdistasonisLFYP31</strain>
    </source>
</reference>
<accession>A0A6N3GTL8</accession>
<proteinExistence type="predicted"/>
<sequence>MTKISIILPKKNLMQKYKTISIKVHFLSFYNFQNTLLC</sequence>